<dbReference type="AlphaFoldDB" id="A0A0F9I7J9"/>
<gene>
    <name evidence="1" type="ORF">LCGC14_1613660</name>
</gene>
<accession>A0A0F9I7J9</accession>
<protein>
    <submittedName>
        <fullName evidence="1">Uncharacterized protein</fullName>
    </submittedName>
</protein>
<dbReference type="EMBL" id="LAZR01013094">
    <property type="protein sequence ID" value="KKM23591.1"/>
    <property type="molecule type" value="Genomic_DNA"/>
</dbReference>
<evidence type="ECO:0000313" key="1">
    <source>
        <dbReference type="EMBL" id="KKM23591.1"/>
    </source>
</evidence>
<reference evidence="1" key="1">
    <citation type="journal article" date="2015" name="Nature">
        <title>Complex archaea that bridge the gap between prokaryotes and eukaryotes.</title>
        <authorList>
            <person name="Spang A."/>
            <person name="Saw J.H."/>
            <person name="Jorgensen S.L."/>
            <person name="Zaremba-Niedzwiedzka K."/>
            <person name="Martijn J."/>
            <person name="Lind A.E."/>
            <person name="van Eijk R."/>
            <person name="Schleper C."/>
            <person name="Guy L."/>
            <person name="Ettema T.J."/>
        </authorList>
    </citation>
    <scope>NUCLEOTIDE SEQUENCE</scope>
</reference>
<organism evidence="1">
    <name type="scientific">marine sediment metagenome</name>
    <dbReference type="NCBI Taxonomy" id="412755"/>
    <lineage>
        <taxon>unclassified sequences</taxon>
        <taxon>metagenomes</taxon>
        <taxon>ecological metagenomes</taxon>
    </lineage>
</organism>
<proteinExistence type="predicted"/>
<sequence>MLSPKKPKKAAAKSAYPTVTRAQAVRLLALSGRTFDRLVQEGVFTAKSRGAGRRPSTFDAPALVAAYLAHRESRAGQLDLHAEQAEWTRVRREQAEMDRDVRRGELLEGAEVDAAMAEVDLAVRESVLGVAAIAASTGVVAPETEAALDELLRDALRALAGRRRKRDGDRAP</sequence>
<comment type="caution">
    <text evidence="1">The sequence shown here is derived from an EMBL/GenBank/DDBJ whole genome shotgun (WGS) entry which is preliminary data.</text>
</comment>
<name>A0A0F9I7J9_9ZZZZ</name>